<keyword evidence="3 11" id="KW-1134">Transmembrane beta strand</keyword>
<dbReference type="InterPro" id="IPR039426">
    <property type="entry name" value="TonB-dep_rcpt-like"/>
</dbReference>
<evidence type="ECO:0000259" key="14">
    <source>
        <dbReference type="Pfam" id="PF00593"/>
    </source>
</evidence>
<dbReference type="PROSITE" id="PS52016">
    <property type="entry name" value="TONB_DEPENDENT_REC_3"/>
    <property type="match status" value="1"/>
</dbReference>
<name>A0ABV8SYN4_9GAMM</name>
<evidence type="ECO:0000313" key="16">
    <source>
        <dbReference type="EMBL" id="MFC4312048.1"/>
    </source>
</evidence>
<dbReference type="SUPFAM" id="SSF56935">
    <property type="entry name" value="Porins"/>
    <property type="match status" value="1"/>
</dbReference>
<dbReference type="InterPro" id="IPR000531">
    <property type="entry name" value="Beta-barrel_TonB"/>
</dbReference>
<dbReference type="InterPro" id="IPR012910">
    <property type="entry name" value="Plug_dom"/>
</dbReference>
<comment type="similarity">
    <text evidence="11 12">Belongs to the TonB-dependent receptor family.</text>
</comment>
<sequence>MLKRTWGALRTSWLPVCSLSMLALPAAAQTTDSANALEEVVVTAQKRTESIQDVPVTVTLVSEEFLAQKNITAVDELSRAVPALSGNNGNYGIRGVATGGFTVSSEQAVATVLDGVVMGRTNINNLFDIQRVEVLSGPQGMLFGKNASAGVINIVTNAPSLSEFELIGSVDFGNFERERERLTVNAPIGSTAALRLSLQNNSQASPIRNVLTDTRGESESYGGRLRFLWEPSDNLSLNLIGDWEETRNNGESTFAFSVASRPAVVNALAACGIVADRRNREVCSEGVYRNNSEHRYGASAQVDYTLPNDYVITSITAQRETTYGPSNFNGLGGDTDTLPINILSTNMPSGEDKNFSQEIRFTSPAGQTVEFVAGLFYYDNSTESNSIQAGRLGSFAPLLDAAFYPGAVTARSYNINVDSDGWAAFGQATIHVTDKWSLIAGGRYTEETLSAVSHRADAAALASRGFVYFPAFSGTFPNVDQGVDTDNFSWRAGVQYDWTPDVMTFATVARGYKGPAVNDLAVVSDPSLVIIDEEIPTNYEIGIRANIFDHRIFASATAFHTKVDNFQTQVYVPSSATNPVPGFANGNAPYITTQGVDIQMFGRITDGLTFNTGVIYTDAEYSDSFVVACSSYQTATATCPAGGTTRSIDNLANVSDWRVLVGGEYARQVGSFELFVQSDLVYETGYSMSASPDPFLVMPDRTLLGARLGVRSPDGRWGVSLWGRNLLDNYYPTRSPDPLGGFNGGGSTSYISTQTSNLYRTYGIAVDFRM</sequence>
<dbReference type="Pfam" id="PF00593">
    <property type="entry name" value="TonB_dep_Rec_b-barrel"/>
    <property type="match status" value="1"/>
</dbReference>
<evidence type="ECO:0000256" key="13">
    <source>
        <dbReference type="SAM" id="SignalP"/>
    </source>
</evidence>
<feature type="signal peptide" evidence="13">
    <location>
        <begin position="1"/>
        <end position="28"/>
    </location>
</feature>
<evidence type="ECO:0000256" key="6">
    <source>
        <dbReference type="ARBA" id="ARBA00023004"/>
    </source>
</evidence>
<keyword evidence="16" id="KW-0675">Receptor</keyword>
<protein>
    <submittedName>
        <fullName evidence="16">TonB-dependent receptor</fullName>
    </submittedName>
</protein>
<dbReference type="RefSeq" id="WP_380601113.1">
    <property type="nucleotide sequence ID" value="NZ_JBHSDU010000014.1"/>
</dbReference>
<organism evidence="16 17">
    <name type="scientific">Steroidobacter flavus</name>
    <dbReference type="NCBI Taxonomy" id="1842136"/>
    <lineage>
        <taxon>Bacteria</taxon>
        <taxon>Pseudomonadati</taxon>
        <taxon>Pseudomonadota</taxon>
        <taxon>Gammaproteobacteria</taxon>
        <taxon>Steroidobacterales</taxon>
        <taxon>Steroidobacteraceae</taxon>
        <taxon>Steroidobacter</taxon>
    </lineage>
</organism>
<keyword evidence="9 11" id="KW-0472">Membrane</keyword>
<evidence type="ECO:0000256" key="11">
    <source>
        <dbReference type="PROSITE-ProRule" id="PRU01360"/>
    </source>
</evidence>
<dbReference type="Pfam" id="PF07715">
    <property type="entry name" value="Plug"/>
    <property type="match status" value="1"/>
</dbReference>
<dbReference type="EMBL" id="JBHSDU010000014">
    <property type="protein sequence ID" value="MFC4312048.1"/>
    <property type="molecule type" value="Genomic_DNA"/>
</dbReference>
<comment type="caution">
    <text evidence="16">The sequence shown here is derived from an EMBL/GenBank/DDBJ whole genome shotgun (WGS) entry which is preliminary data.</text>
</comment>
<keyword evidence="8 12" id="KW-0798">TonB box</keyword>
<evidence type="ECO:0000256" key="12">
    <source>
        <dbReference type="RuleBase" id="RU003357"/>
    </source>
</evidence>
<keyword evidence="5 11" id="KW-0812">Transmembrane</keyword>
<evidence type="ECO:0000256" key="3">
    <source>
        <dbReference type="ARBA" id="ARBA00022452"/>
    </source>
</evidence>
<evidence type="ECO:0000256" key="2">
    <source>
        <dbReference type="ARBA" id="ARBA00022448"/>
    </source>
</evidence>
<keyword evidence="4" id="KW-0410">Iron transport</keyword>
<feature type="domain" description="TonB-dependent receptor plug" evidence="15">
    <location>
        <begin position="51"/>
        <end position="151"/>
    </location>
</feature>
<gene>
    <name evidence="16" type="ORF">ACFPN2_23405</name>
</gene>
<proteinExistence type="inferred from homology"/>
<keyword evidence="2 11" id="KW-0813">Transport</keyword>
<dbReference type="InterPro" id="IPR036942">
    <property type="entry name" value="Beta-barrel_TonB_sf"/>
</dbReference>
<evidence type="ECO:0000256" key="10">
    <source>
        <dbReference type="ARBA" id="ARBA00023237"/>
    </source>
</evidence>
<evidence type="ECO:0000256" key="1">
    <source>
        <dbReference type="ARBA" id="ARBA00004571"/>
    </source>
</evidence>
<evidence type="ECO:0000256" key="9">
    <source>
        <dbReference type="ARBA" id="ARBA00023136"/>
    </source>
</evidence>
<reference evidence="17" key="1">
    <citation type="journal article" date="2019" name="Int. J. Syst. Evol. Microbiol.">
        <title>The Global Catalogue of Microorganisms (GCM) 10K type strain sequencing project: providing services to taxonomists for standard genome sequencing and annotation.</title>
        <authorList>
            <consortium name="The Broad Institute Genomics Platform"/>
            <consortium name="The Broad Institute Genome Sequencing Center for Infectious Disease"/>
            <person name="Wu L."/>
            <person name="Ma J."/>
        </authorList>
    </citation>
    <scope>NUCLEOTIDE SEQUENCE [LARGE SCALE GENOMIC DNA]</scope>
    <source>
        <strain evidence="17">CGMCC 1.10759</strain>
    </source>
</reference>
<dbReference type="Proteomes" id="UP001595904">
    <property type="component" value="Unassembled WGS sequence"/>
</dbReference>
<feature type="chain" id="PRO_5047185301" evidence="13">
    <location>
        <begin position="29"/>
        <end position="770"/>
    </location>
</feature>
<evidence type="ECO:0000313" key="17">
    <source>
        <dbReference type="Proteomes" id="UP001595904"/>
    </source>
</evidence>
<keyword evidence="17" id="KW-1185">Reference proteome</keyword>
<keyword evidence="6" id="KW-0408">Iron</keyword>
<keyword evidence="7" id="KW-0406">Ion transport</keyword>
<evidence type="ECO:0000256" key="7">
    <source>
        <dbReference type="ARBA" id="ARBA00023065"/>
    </source>
</evidence>
<dbReference type="PANTHER" id="PTHR32552">
    <property type="entry name" value="FERRICHROME IRON RECEPTOR-RELATED"/>
    <property type="match status" value="1"/>
</dbReference>
<feature type="domain" description="TonB-dependent receptor-like beta-barrel" evidence="14">
    <location>
        <begin position="232"/>
        <end position="726"/>
    </location>
</feature>
<keyword evidence="13" id="KW-0732">Signal</keyword>
<dbReference type="PANTHER" id="PTHR32552:SF81">
    <property type="entry name" value="TONB-DEPENDENT OUTER MEMBRANE RECEPTOR"/>
    <property type="match status" value="1"/>
</dbReference>
<evidence type="ECO:0000256" key="4">
    <source>
        <dbReference type="ARBA" id="ARBA00022496"/>
    </source>
</evidence>
<comment type="subcellular location">
    <subcellularLocation>
        <location evidence="1 11">Cell outer membrane</location>
        <topology evidence="1 11">Multi-pass membrane protein</topology>
    </subcellularLocation>
</comment>
<keyword evidence="10 11" id="KW-0998">Cell outer membrane</keyword>
<dbReference type="Gene3D" id="2.40.170.20">
    <property type="entry name" value="TonB-dependent receptor, beta-barrel domain"/>
    <property type="match status" value="1"/>
</dbReference>
<evidence type="ECO:0000259" key="15">
    <source>
        <dbReference type="Pfam" id="PF07715"/>
    </source>
</evidence>
<evidence type="ECO:0000256" key="8">
    <source>
        <dbReference type="ARBA" id="ARBA00023077"/>
    </source>
</evidence>
<accession>A0ABV8SYN4</accession>
<evidence type="ECO:0000256" key="5">
    <source>
        <dbReference type="ARBA" id="ARBA00022692"/>
    </source>
</evidence>